<dbReference type="CDD" id="cd00038">
    <property type="entry name" value="CAP_ED"/>
    <property type="match status" value="1"/>
</dbReference>
<dbReference type="GO" id="GO:0003700">
    <property type="term" value="F:DNA-binding transcription factor activity"/>
    <property type="evidence" value="ECO:0007669"/>
    <property type="project" value="TreeGrafter"/>
</dbReference>
<evidence type="ECO:0000259" key="5">
    <source>
        <dbReference type="PROSITE" id="PS51063"/>
    </source>
</evidence>
<dbReference type="InterPro" id="IPR014710">
    <property type="entry name" value="RmlC-like_jellyroll"/>
</dbReference>
<dbReference type="GO" id="GO:0005829">
    <property type="term" value="C:cytosol"/>
    <property type="evidence" value="ECO:0007669"/>
    <property type="project" value="TreeGrafter"/>
</dbReference>
<dbReference type="Pfam" id="PF13545">
    <property type="entry name" value="HTH_Crp_2"/>
    <property type="match status" value="1"/>
</dbReference>
<dbReference type="SUPFAM" id="SSF51206">
    <property type="entry name" value="cAMP-binding domain-like"/>
    <property type="match status" value="1"/>
</dbReference>
<keyword evidence="2" id="KW-0238">DNA-binding</keyword>
<dbReference type="PROSITE" id="PS50042">
    <property type="entry name" value="CNMP_BINDING_3"/>
    <property type="match status" value="1"/>
</dbReference>
<reference evidence="6 7" key="1">
    <citation type="submission" date="2017-03" db="EMBL/GenBank/DDBJ databases">
        <title>Complete genome sequence of Candidatus 'Thiodictyon syntrophicum' sp. nov. strain Cad16T, a photolithoautotroph purple sulfur bacterium isolated from an alpine meromictic lake.</title>
        <authorList>
            <person name="Luedin S.M."/>
            <person name="Pothier J.F."/>
            <person name="Danza F."/>
            <person name="Storelli N."/>
            <person name="Wittwer M."/>
            <person name="Tonolla M."/>
        </authorList>
    </citation>
    <scope>NUCLEOTIDE SEQUENCE [LARGE SCALE GENOMIC DNA]</scope>
    <source>
        <strain evidence="6 7">Cad16T</strain>
        <plasmid evidence="7">Plasmid pts485</plasmid>
    </source>
</reference>
<dbReference type="OrthoDB" id="9777588at2"/>
<geneLocation type="plasmid" evidence="7">
    <name>pts485</name>
</geneLocation>
<dbReference type="SMART" id="SM00100">
    <property type="entry name" value="cNMP"/>
    <property type="match status" value="1"/>
</dbReference>
<dbReference type="PROSITE" id="PS51063">
    <property type="entry name" value="HTH_CRP_2"/>
    <property type="match status" value="1"/>
</dbReference>
<dbReference type="Pfam" id="PF00027">
    <property type="entry name" value="cNMP_binding"/>
    <property type="match status" value="1"/>
</dbReference>
<keyword evidence="1" id="KW-0805">Transcription regulation</keyword>
<dbReference type="Gene3D" id="2.60.120.10">
    <property type="entry name" value="Jelly Rolls"/>
    <property type="match status" value="1"/>
</dbReference>
<dbReference type="Proteomes" id="UP000232638">
    <property type="component" value="Plasmid pTs485"/>
</dbReference>
<proteinExistence type="predicted"/>
<dbReference type="KEGG" id="tsy:THSYN_31590"/>
<dbReference type="InterPro" id="IPR036388">
    <property type="entry name" value="WH-like_DNA-bd_sf"/>
</dbReference>
<sequence length="234" mass="25477">MIELLRKAPLLSGLSTEQLERVAGHAVAIHLDEGQWLFRQGDPSRRFYFVERGQLRLFRLSPDGVEKVIEIVSPGQTFAEALMFLKAPRYPVCAAALEPTELIGIEAAAFAAMLRESVDTCFVVMGALSRRLRGLIAEIDNLTLHSATSRVARYLLAQVSADRPEFVLEVPKGVLASRLSIQPETFSRVIRQLTQDGVVAVQGAQVTVRDRAALSDLAGLTDAAELGGKPGDGR</sequence>
<gene>
    <name evidence="6" type="ORF">THSYN_31590</name>
</gene>
<protein>
    <submittedName>
        <fullName evidence="6">Crp/Fnr family transcriptional regulator</fullName>
    </submittedName>
</protein>
<dbReference type="InterPro" id="IPR018490">
    <property type="entry name" value="cNMP-bd_dom_sf"/>
</dbReference>
<dbReference type="SUPFAM" id="SSF46785">
    <property type="entry name" value="Winged helix' DNA-binding domain"/>
    <property type="match status" value="1"/>
</dbReference>
<dbReference type="RefSeq" id="WP_100923091.1">
    <property type="nucleotide sequence ID" value="NZ_CP020372.1"/>
</dbReference>
<accession>A0A2K8UIX0</accession>
<feature type="domain" description="HTH crp-type" evidence="5">
    <location>
        <begin position="145"/>
        <end position="212"/>
    </location>
</feature>
<evidence type="ECO:0000256" key="3">
    <source>
        <dbReference type="ARBA" id="ARBA00023163"/>
    </source>
</evidence>
<dbReference type="SMART" id="SM00419">
    <property type="entry name" value="HTH_CRP"/>
    <property type="match status" value="1"/>
</dbReference>
<name>A0A2K8UIX0_9GAMM</name>
<organism evidence="6 7">
    <name type="scientific">Candidatus Thiodictyon syntrophicum</name>
    <dbReference type="NCBI Taxonomy" id="1166950"/>
    <lineage>
        <taxon>Bacteria</taxon>
        <taxon>Pseudomonadati</taxon>
        <taxon>Pseudomonadota</taxon>
        <taxon>Gammaproteobacteria</taxon>
        <taxon>Chromatiales</taxon>
        <taxon>Chromatiaceae</taxon>
        <taxon>Thiodictyon</taxon>
    </lineage>
</organism>
<dbReference type="InterPro" id="IPR036390">
    <property type="entry name" value="WH_DNA-bd_sf"/>
</dbReference>
<dbReference type="GO" id="GO:0003677">
    <property type="term" value="F:DNA binding"/>
    <property type="evidence" value="ECO:0007669"/>
    <property type="project" value="UniProtKB-KW"/>
</dbReference>
<dbReference type="InterPro" id="IPR050397">
    <property type="entry name" value="Env_Response_Regulators"/>
</dbReference>
<feature type="domain" description="Cyclic nucleotide-binding" evidence="4">
    <location>
        <begin position="10"/>
        <end position="114"/>
    </location>
</feature>
<dbReference type="PANTHER" id="PTHR24567">
    <property type="entry name" value="CRP FAMILY TRANSCRIPTIONAL REGULATORY PROTEIN"/>
    <property type="match status" value="1"/>
</dbReference>
<keyword evidence="3" id="KW-0804">Transcription</keyword>
<keyword evidence="7" id="KW-1185">Reference proteome</keyword>
<dbReference type="AlphaFoldDB" id="A0A2K8UIX0"/>
<dbReference type="Gene3D" id="1.10.10.10">
    <property type="entry name" value="Winged helix-like DNA-binding domain superfamily/Winged helix DNA-binding domain"/>
    <property type="match status" value="1"/>
</dbReference>
<dbReference type="PANTHER" id="PTHR24567:SF68">
    <property type="entry name" value="DNA-BINDING TRANSCRIPTIONAL DUAL REGULATOR CRP"/>
    <property type="match status" value="1"/>
</dbReference>
<evidence type="ECO:0000256" key="1">
    <source>
        <dbReference type="ARBA" id="ARBA00023015"/>
    </source>
</evidence>
<evidence type="ECO:0000256" key="2">
    <source>
        <dbReference type="ARBA" id="ARBA00023125"/>
    </source>
</evidence>
<evidence type="ECO:0000313" key="7">
    <source>
        <dbReference type="Proteomes" id="UP000232638"/>
    </source>
</evidence>
<dbReference type="InterPro" id="IPR012318">
    <property type="entry name" value="HTH_CRP"/>
</dbReference>
<dbReference type="InterPro" id="IPR000595">
    <property type="entry name" value="cNMP-bd_dom"/>
</dbReference>
<evidence type="ECO:0000259" key="4">
    <source>
        <dbReference type="PROSITE" id="PS50042"/>
    </source>
</evidence>
<dbReference type="EMBL" id="CP020372">
    <property type="protein sequence ID" value="AUB85467.1"/>
    <property type="molecule type" value="Genomic_DNA"/>
</dbReference>
<keyword evidence="6" id="KW-0614">Plasmid</keyword>
<evidence type="ECO:0000313" key="6">
    <source>
        <dbReference type="EMBL" id="AUB85467.1"/>
    </source>
</evidence>